<name>G7UPV7_PSEUP</name>
<evidence type="ECO:0000256" key="2">
    <source>
        <dbReference type="SAM" id="Phobius"/>
    </source>
</evidence>
<dbReference type="InterPro" id="IPR052534">
    <property type="entry name" value="Extracell_DNA_Util/SecSys_Comp"/>
</dbReference>
<feature type="region of interest" description="Disordered" evidence="1">
    <location>
        <begin position="194"/>
        <end position="235"/>
    </location>
</feature>
<reference evidence="3 4" key="1">
    <citation type="journal article" date="2012" name="J. Bacteriol.">
        <title>Complete Genome Sequence of the BTEX-Degrading Bacterium Pseudoxanthomonas spadix BD-a59.</title>
        <authorList>
            <person name="Lee S.H."/>
            <person name="Jin H.M."/>
            <person name="Lee H.J."/>
            <person name="Kim J.M."/>
            <person name="Jeon C.O."/>
        </authorList>
    </citation>
    <scope>NUCLEOTIDE SEQUENCE [LARGE SCALE GENOMIC DNA]</scope>
    <source>
        <strain evidence="3 4">BD-a59</strain>
    </source>
</reference>
<evidence type="ECO:0000313" key="4">
    <source>
        <dbReference type="Proteomes" id="UP000005870"/>
    </source>
</evidence>
<feature type="compositionally biased region" description="Low complexity" evidence="1">
    <location>
        <begin position="194"/>
        <end position="219"/>
    </location>
</feature>
<dbReference type="STRING" id="1045855.DSC_04970"/>
<dbReference type="KEGG" id="psd:DSC_04970"/>
<keyword evidence="2" id="KW-0812">Transmembrane</keyword>
<evidence type="ECO:0000313" key="3">
    <source>
        <dbReference type="EMBL" id="AER55647.1"/>
    </source>
</evidence>
<sequence>MAKINLLPWRAERRAQRQKEFYGMLGMAAAIAVVLALFIWFYYNGQIDGQRERNAFLQGKITEVDAQIKEIDALDKQKGRLLARKKVIEELQANRSQMVHLFDSLVRTIPDGVVLSSLKQDGNILTLQGRSQSNARVSTYMRNLEGSGWMTKPDLSIIEAKAEGQSGGAPVPAPIAGRALPYVFTLKVELATPADPGAVPVVDPTATPAAPGAPAAPATTTPPPAPTQTQGSPSS</sequence>
<keyword evidence="2" id="KW-0472">Membrane</keyword>
<dbReference type="HOGENOM" id="CLU_081304_1_0_6"/>
<dbReference type="Pfam" id="PF05137">
    <property type="entry name" value="PilN"/>
    <property type="match status" value="1"/>
</dbReference>
<dbReference type="RefSeq" id="WP_014159824.1">
    <property type="nucleotide sequence ID" value="NC_016147.2"/>
</dbReference>
<dbReference type="AlphaFoldDB" id="G7UPV7"/>
<proteinExistence type="predicted"/>
<dbReference type="Proteomes" id="UP000005870">
    <property type="component" value="Chromosome"/>
</dbReference>
<dbReference type="InterPro" id="IPR007813">
    <property type="entry name" value="PilN"/>
</dbReference>
<dbReference type="GO" id="GO:0043107">
    <property type="term" value="P:type IV pilus-dependent motility"/>
    <property type="evidence" value="ECO:0007669"/>
    <property type="project" value="TreeGrafter"/>
</dbReference>
<dbReference type="PANTHER" id="PTHR40278">
    <property type="entry name" value="DNA UTILIZATION PROTEIN HOFN"/>
    <property type="match status" value="1"/>
</dbReference>
<organism evidence="3 4">
    <name type="scientific">Pseudoxanthomonas spadix (strain BD-a59)</name>
    <dbReference type="NCBI Taxonomy" id="1045855"/>
    <lineage>
        <taxon>Bacteria</taxon>
        <taxon>Pseudomonadati</taxon>
        <taxon>Pseudomonadota</taxon>
        <taxon>Gammaproteobacteria</taxon>
        <taxon>Lysobacterales</taxon>
        <taxon>Lysobacteraceae</taxon>
        <taxon>Pseudoxanthomonas</taxon>
    </lineage>
</organism>
<keyword evidence="4" id="KW-1185">Reference proteome</keyword>
<evidence type="ECO:0000256" key="1">
    <source>
        <dbReference type="SAM" id="MobiDB-lite"/>
    </source>
</evidence>
<dbReference type="GO" id="GO:0043683">
    <property type="term" value="P:type IV pilus assembly"/>
    <property type="evidence" value="ECO:0007669"/>
    <property type="project" value="TreeGrafter"/>
</dbReference>
<feature type="transmembrane region" description="Helical" evidence="2">
    <location>
        <begin position="21"/>
        <end position="43"/>
    </location>
</feature>
<accession>G7UPV7</accession>
<gene>
    <name evidence="3" type="ordered locus">DSC_04970</name>
</gene>
<dbReference type="EMBL" id="CP003093">
    <property type="protein sequence ID" value="AER55647.1"/>
    <property type="molecule type" value="Genomic_DNA"/>
</dbReference>
<dbReference type="OrthoDB" id="5296173at2"/>
<dbReference type="eggNOG" id="COG3166">
    <property type="taxonomic scope" value="Bacteria"/>
</dbReference>
<keyword evidence="2" id="KW-1133">Transmembrane helix</keyword>
<protein>
    <submittedName>
        <fullName evidence="3">Fimbrial assembly membrane protein</fullName>
    </submittedName>
</protein>
<dbReference type="PANTHER" id="PTHR40278:SF2">
    <property type="entry name" value="TYPE IV PILUS INNER MEMBRANE COMPONENT PILN"/>
    <property type="match status" value="1"/>
</dbReference>